<feature type="domain" description="DUF4328" evidence="2">
    <location>
        <begin position="58"/>
        <end position="196"/>
    </location>
</feature>
<name>A0ABU4K7J5_9ACTN</name>
<gene>
    <name evidence="3" type="ORF">R2363_16305</name>
</gene>
<keyword evidence="1" id="KW-0812">Transmembrane</keyword>
<feature type="transmembrane region" description="Helical" evidence="1">
    <location>
        <begin position="50"/>
        <end position="74"/>
    </location>
</feature>
<evidence type="ECO:0000256" key="1">
    <source>
        <dbReference type="SAM" id="Phobius"/>
    </source>
</evidence>
<keyword evidence="4" id="KW-1185">Reference proteome</keyword>
<keyword evidence="1" id="KW-0472">Membrane</keyword>
<accession>A0ABU4K7J5</accession>
<evidence type="ECO:0000313" key="4">
    <source>
        <dbReference type="Proteomes" id="UP001278571"/>
    </source>
</evidence>
<feature type="transmembrane region" description="Helical" evidence="1">
    <location>
        <begin position="170"/>
        <end position="192"/>
    </location>
</feature>
<dbReference type="InterPro" id="IPR025565">
    <property type="entry name" value="DUF4328"/>
</dbReference>
<keyword evidence="1" id="KW-1133">Transmembrane helix</keyword>
<evidence type="ECO:0000259" key="2">
    <source>
        <dbReference type="Pfam" id="PF14219"/>
    </source>
</evidence>
<protein>
    <submittedName>
        <fullName evidence="3">DUF4328 domain-containing protein</fullName>
    </submittedName>
</protein>
<dbReference type="Proteomes" id="UP001278571">
    <property type="component" value="Unassembled WGS sequence"/>
</dbReference>
<feature type="transmembrane region" description="Helical" evidence="1">
    <location>
        <begin position="131"/>
        <end position="150"/>
    </location>
</feature>
<dbReference type="RefSeq" id="WP_319010099.1">
    <property type="nucleotide sequence ID" value="NZ_JAWJZF010000372.1"/>
</dbReference>
<dbReference type="Pfam" id="PF14219">
    <property type="entry name" value="DUF4328"/>
    <property type="match status" value="1"/>
</dbReference>
<organism evidence="3 4">
    <name type="scientific">Streptomyces roseolus</name>
    <dbReference type="NCBI Taxonomy" id="67358"/>
    <lineage>
        <taxon>Bacteria</taxon>
        <taxon>Bacillati</taxon>
        <taxon>Actinomycetota</taxon>
        <taxon>Actinomycetes</taxon>
        <taxon>Kitasatosporales</taxon>
        <taxon>Streptomycetaceae</taxon>
        <taxon>Streptomyces</taxon>
    </lineage>
</organism>
<reference evidence="3 4" key="1">
    <citation type="submission" date="2023-10" db="EMBL/GenBank/DDBJ databases">
        <authorList>
            <person name="Wang X.X."/>
        </authorList>
    </citation>
    <scope>NUCLEOTIDE SEQUENCE [LARGE SCALE GENOMIC DNA]</scope>
    <source>
        <strain evidence="3 4">NBRC 12816</strain>
    </source>
</reference>
<proteinExistence type="predicted"/>
<evidence type="ECO:0000313" key="3">
    <source>
        <dbReference type="EMBL" id="MDX2293729.1"/>
    </source>
</evidence>
<sequence length="211" mass="22483">MLRNPHGLATAVTVLLGVDVSLCLLSAGTEGWLLADPLAAAEAFAGIEAGGLALPAFAFALTGIATAVVFLIWFHRVRQNAGVFAPDSQTRTEGWAIGAWFIPLANLWIPRQIAVEVWRASRRDPSAADGARELTLLNSWWTCFVVGVVLDRLSSSLYDQAETLDALTTAATWSLAGYGFIAAAGVLAILFVRRLTSMQHTRATGMLSAAK</sequence>
<comment type="caution">
    <text evidence="3">The sequence shown here is derived from an EMBL/GenBank/DDBJ whole genome shotgun (WGS) entry which is preliminary data.</text>
</comment>
<dbReference type="EMBL" id="JAWJZF010000372">
    <property type="protein sequence ID" value="MDX2293729.1"/>
    <property type="molecule type" value="Genomic_DNA"/>
</dbReference>